<organism evidence="1 2">
    <name type="scientific">Porites lobata</name>
    <dbReference type="NCBI Taxonomy" id="104759"/>
    <lineage>
        <taxon>Eukaryota</taxon>
        <taxon>Metazoa</taxon>
        <taxon>Cnidaria</taxon>
        <taxon>Anthozoa</taxon>
        <taxon>Hexacorallia</taxon>
        <taxon>Scleractinia</taxon>
        <taxon>Fungiina</taxon>
        <taxon>Poritidae</taxon>
        <taxon>Porites</taxon>
    </lineage>
</organism>
<reference evidence="1 2" key="1">
    <citation type="submission" date="2022-05" db="EMBL/GenBank/DDBJ databases">
        <authorList>
            <consortium name="Genoscope - CEA"/>
            <person name="William W."/>
        </authorList>
    </citation>
    <scope>NUCLEOTIDE SEQUENCE [LARGE SCALE GENOMIC DNA]</scope>
</reference>
<proteinExistence type="predicted"/>
<protein>
    <submittedName>
        <fullName evidence="1">Uncharacterized protein</fullName>
    </submittedName>
</protein>
<dbReference type="EMBL" id="CALNXK010000001">
    <property type="protein sequence ID" value="CAH3032648.1"/>
    <property type="molecule type" value="Genomic_DNA"/>
</dbReference>
<name>A0ABN8MRM6_9CNID</name>
<evidence type="ECO:0000313" key="1">
    <source>
        <dbReference type="EMBL" id="CAH3032648.1"/>
    </source>
</evidence>
<sequence>MFSTLTKYAKTAALSKYFSSSKKMRKASLAVIKPQVKQYEQSDHNVIRSLSKLYAGGLMGKVKYEKTRSALVMKNTKKHTKKLGSVSKERVLFGMGIPFLNSFPIGC</sequence>
<gene>
    <name evidence="1" type="ORF">PLOB_00000137</name>
</gene>
<dbReference type="Proteomes" id="UP001159405">
    <property type="component" value="Unassembled WGS sequence"/>
</dbReference>
<accession>A0ABN8MRM6</accession>
<comment type="caution">
    <text evidence="1">The sequence shown here is derived from an EMBL/GenBank/DDBJ whole genome shotgun (WGS) entry which is preliminary data.</text>
</comment>
<evidence type="ECO:0000313" key="2">
    <source>
        <dbReference type="Proteomes" id="UP001159405"/>
    </source>
</evidence>
<keyword evidence="2" id="KW-1185">Reference proteome</keyword>